<dbReference type="EC" id="4.2.2.n1" evidence="2"/>
<dbReference type="InterPro" id="IPR010611">
    <property type="entry name" value="3D_dom"/>
</dbReference>
<sequence>MAAPTSFRTAVATAAAIALGALMTPAVSAPRLADAALEPLTFEQLEGWRRDDHAAAFATFLASCRAITAAATPSRAARPLADGLRAVCADAVADPAPDAGAARQFFETRFRPFHIAPGGGGEGFLTGYYEPIVDGALSPSATYATPLLAVPPELARRIGSRKDGRPAEPWFDRAAIETGAVDLRRHALVWLKDPVDAFFCQIQGSARVRLPDGRMLRLAFAARNGHDYTPVGRILIARGLVPKDEMTLDRIRAYIEANPHDGRELMRMNRSYVFFRKADLTTDQHAIGAQGLPLTPGRSIAIDRLLHGYGTPFWIEASLPLAKAGAADPFGRLMIAQDTGTAIVGPARADIYFGAGTDAGAVAGRIRHPGRFVILLPRGVDPASVGQPAR</sequence>
<evidence type="ECO:0000256" key="2">
    <source>
        <dbReference type="ARBA" id="ARBA00012587"/>
    </source>
</evidence>
<dbReference type="InterPro" id="IPR026044">
    <property type="entry name" value="MltA"/>
</dbReference>
<evidence type="ECO:0000313" key="8">
    <source>
        <dbReference type="EMBL" id="BAR98976.1"/>
    </source>
</evidence>
<dbReference type="SUPFAM" id="SSF50685">
    <property type="entry name" value="Barwin-like endoglucanases"/>
    <property type="match status" value="1"/>
</dbReference>
<dbReference type="Pfam" id="PF03562">
    <property type="entry name" value="MltA"/>
    <property type="match status" value="1"/>
</dbReference>
<dbReference type="Gene3D" id="2.40.40.10">
    <property type="entry name" value="RlpA-like domain"/>
    <property type="match status" value="1"/>
</dbReference>
<dbReference type="GO" id="GO:0009253">
    <property type="term" value="P:peptidoglycan catabolic process"/>
    <property type="evidence" value="ECO:0007669"/>
    <property type="project" value="TreeGrafter"/>
</dbReference>
<dbReference type="CDD" id="cd14485">
    <property type="entry name" value="mltA_like_LT_A"/>
    <property type="match status" value="1"/>
</dbReference>
<dbReference type="GO" id="GO:0009254">
    <property type="term" value="P:peptidoglycan turnover"/>
    <property type="evidence" value="ECO:0007669"/>
    <property type="project" value="InterPro"/>
</dbReference>
<dbReference type="PANTHER" id="PTHR30124">
    <property type="entry name" value="MEMBRANE-BOUND LYTIC MUREIN TRANSGLYCOSYLASE A"/>
    <property type="match status" value="1"/>
</dbReference>
<evidence type="ECO:0000259" key="7">
    <source>
        <dbReference type="SMART" id="SM00925"/>
    </source>
</evidence>
<dbReference type="GO" id="GO:0008933">
    <property type="term" value="F:peptidoglycan lytic transglycosylase activity"/>
    <property type="evidence" value="ECO:0007669"/>
    <property type="project" value="TreeGrafter"/>
</dbReference>
<dbReference type="GO" id="GO:0019867">
    <property type="term" value="C:outer membrane"/>
    <property type="evidence" value="ECO:0007669"/>
    <property type="project" value="InterPro"/>
</dbReference>
<feature type="chain" id="PRO_5008116227" description="peptidoglycan lytic exotransglycosylase" evidence="6">
    <location>
        <begin position="29"/>
        <end position="390"/>
    </location>
</feature>
<evidence type="ECO:0000256" key="4">
    <source>
        <dbReference type="ARBA" id="ARBA00023316"/>
    </source>
</evidence>
<dbReference type="PIRSF" id="PIRSF019422">
    <property type="entry name" value="MltA"/>
    <property type="match status" value="1"/>
</dbReference>
<evidence type="ECO:0000256" key="5">
    <source>
        <dbReference type="ARBA" id="ARBA00030918"/>
    </source>
</evidence>
<dbReference type="GO" id="GO:0004553">
    <property type="term" value="F:hydrolase activity, hydrolyzing O-glycosyl compounds"/>
    <property type="evidence" value="ECO:0007669"/>
    <property type="project" value="InterPro"/>
</dbReference>
<keyword evidence="6" id="KW-0732">Signal</keyword>
<dbReference type="PANTHER" id="PTHR30124:SF0">
    <property type="entry name" value="MEMBRANE-BOUND LYTIC MUREIN TRANSGLYCOSYLASE A"/>
    <property type="match status" value="1"/>
</dbReference>
<dbReference type="InterPro" id="IPR006311">
    <property type="entry name" value="TAT_signal"/>
</dbReference>
<dbReference type="PROSITE" id="PS51318">
    <property type="entry name" value="TAT"/>
    <property type="match status" value="1"/>
</dbReference>
<feature type="signal peptide" evidence="6">
    <location>
        <begin position="1"/>
        <end position="28"/>
    </location>
</feature>
<dbReference type="InterPro" id="IPR036908">
    <property type="entry name" value="RlpA-like_sf"/>
</dbReference>
<keyword evidence="4" id="KW-0961">Cell wall biogenesis/degradation</keyword>
<comment type="catalytic activity">
    <reaction evidence="1">
        <text>Exolytic cleavage of the (1-&gt;4)-beta-glycosidic linkage between N-acetylmuramic acid (MurNAc) and N-acetylglucosamine (GlcNAc) residues in peptidoglycan, from either the reducing or the non-reducing ends of the peptidoglycan chains, with concomitant formation of a 1,6-anhydrobond in the MurNAc residue.</text>
        <dbReference type="EC" id="4.2.2.n1"/>
    </reaction>
</comment>
<proteinExistence type="predicted"/>
<evidence type="ECO:0000256" key="3">
    <source>
        <dbReference type="ARBA" id="ARBA00023239"/>
    </source>
</evidence>
<dbReference type="Pfam" id="PF06725">
    <property type="entry name" value="3D"/>
    <property type="match status" value="1"/>
</dbReference>
<feature type="domain" description="Lytic transglycosylase MltA" evidence="7">
    <location>
        <begin position="132"/>
        <end position="276"/>
    </location>
</feature>
<dbReference type="Gene3D" id="2.40.240.50">
    <property type="entry name" value="Barwin-like endoglucanases"/>
    <property type="match status" value="1"/>
</dbReference>
<dbReference type="CDD" id="cd14668">
    <property type="entry name" value="mlta_B"/>
    <property type="match status" value="1"/>
</dbReference>
<organism evidence="8">
    <name type="scientific">Blastochloris viridis</name>
    <name type="common">Rhodopseudomonas viridis</name>
    <dbReference type="NCBI Taxonomy" id="1079"/>
    <lineage>
        <taxon>Bacteria</taxon>
        <taxon>Pseudomonadati</taxon>
        <taxon>Pseudomonadota</taxon>
        <taxon>Alphaproteobacteria</taxon>
        <taxon>Hyphomicrobiales</taxon>
        <taxon>Blastochloridaceae</taxon>
        <taxon>Blastochloris</taxon>
    </lineage>
</organism>
<dbReference type="KEGG" id="bvr:BVIR_3280"/>
<evidence type="ECO:0000256" key="6">
    <source>
        <dbReference type="SAM" id="SignalP"/>
    </source>
</evidence>
<accession>A0A182D0E1</accession>
<evidence type="ECO:0000256" key="1">
    <source>
        <dbReference type="ARBA" id="ARBA00001420"/>
    </source>
</evidence>
<reference evidence="8" key="1">
    <citation type="journal article" date="2015" name="Genome Announc.">
        <title>Complete Genome Sequence of the Bacteriochlorophyll b-Producing Photosynthetic Bacterium Blastochloris viridis.</title>
        <authorList>
            <person name="Tsukatani Y."/>
            <person name="Hirose Y."/>
            <person name="Harada J."/>
            <person name="Misawa N."/>
            <person name="Mori K."/>
            <person name="Inoue K."/>
            <person name="Tamiaki H."/>
        </authorList>
    </citation>
    <scope>NUCLEOTIDE SEQUENCE [LARGE SCALE GENOMIC DNA]</scope>
    <source>
        <strain evidence="8">DSM 133</strain>
    </source>
</reference>
<gene>
    <name evidence="8" type="ORF">BV133_1383</name>
</gene>
<dbReference type="AlphaFoldDB" id="A0A182D0E1"/>
<dbReference type="EMBL" id="AP014854">
    <property type="protein sequence ID" value="BAR98976.1"/>
    <property type="molecule type" value="Genomic_DNA"/>
</dbReference>
<dbReference type="InterPro" id="IPR005300">
    <property type="entry name" value="MltA_B"/>
</dbReference>
<dbReference type="GO" id="GO:0071555">
    <property type="term" value="P:cell wall organization"/>
    <property type="evidence" value="ECO:0007669"/>
    <property type="project" value="UniProtKB-KW"/>
</dbReference>
<dbReference type="PATRIC" id="fig|1079.6.peg.3446"/>
<dbReference type="SMART" id="SM00925">
    <property type="entry name" value="MltA"/>
    <property type="match status" value="1"/>
</dbReference>
<keyword evidence="3" id="KW-0456">Lyase</keyword>
<name>A0A182D0E1_BLAVI</name>
<protein>
    <recommendedName>
        <fullName evidence="2">peptidoglycan lytic exotransglycosylase</fullName>
        <ecNumber evidence="2">4.2.2.n1</ecNumber>
    </recommendedName>
    <alternativeName>
        <fullName evidence="5">Murein hydrolase A</fullName>
    </alternativeName>
</protein>